<dbReference type="EMBL" id="MRCC01000003">
    <property type="protein sequence ID" value="OKH28356.1"/>
    <property type="molecule type" value="Genomic_DNA"/>
</dbReference>
<gene>
    <name evidence="3" type="ORF">NIES1031_03690</name>
</gene>
<organism evidence="3 4">
    <name type="scientific">Chroogloeocystis siderophila 5.2 s.c.1</name>
    <dbReference type="NCBI Taxonomy" id="247279"/>
    <lineage>
        <taxon>Bacteria</taxon>
        <taxon>Bacillati</taxon>
        <taxon>Cyanobacteriota</taxon>
        <taxon>Cyanophyceae</taxon>
        <taxon>Oscillatoriophycideae</taxon>
        <taxon>Chroococcales</taxon>
        <taxon>Chroococcaceae</taxon>
        <taxon>Chroogloeocystis</taxon>
    </lineage>
</organism>
<evidence type="ECO:0000313" key="4">
    <source>
        <dbReference type="Proteomes" id="UP000185984"/>
    </source>
</evidence>
<dbReference type="Gene3D" id="3.40.50.620">
    <property type="entry name" value="HUPs"/>
    <property type="match status" value="1"/>
</dbReference>
<dbReference type="InterPro" id="IPR006016">
    <property type="entry name" value="UspA"/>
</dbReference>
<feature type="domain" description="UspA" evidence="2">
    <location>
        <begin position="1"/>
        <end position="155"/>
    </location>
</feature>
<dbReference type="PRINTS" id="PR01438">
    <property type="entry name" value="UNVRSLSTRESS"/>
</dbReference>
<reference evidence="3 4" key="1">
    <citation type="submission" date="2016-11" db="EMBL/GenBank/DDBJ databases">
        <title>Draft Genome Sequences of Nine Cyanobacterial Strains from Diverse Habitats.</title>
        <authorList>
            <person name="Zhu T."/>
            <person name="Hou S."/>
            <person name="Lu X."/>
            <person name="Hess W.R."/>
        </authorList>
    </citation>
    <scope>NUCLEOTIDE SEQUENCE [LARGE SCALE GENOMIC DNA]</scope>
    <source>
        <strain evidence="3 4">5.2 s.c.1</strain>
    </source>
</reference>
<proteinExistence type="inferred from homology"/>
<comment type="similarity">
    <text evidence="1">Belongs to the universal stress protein A family.</text>
</comment>
<dbReference type="STRING" id="247279.NIES1031_03690"/>
<evidence type="ECO:0000256" key="1">
    <source>
        <dbReference type="ARBA" id="ARBA00008791"/>
    </source>
</evidence>
<dbReference type="AlphaFoldDB" id="A0A1U7HXQ9"/>
<accession>A0A1U7HXQ9</accession>
<name>A0A1U7HXQ9_9CHRO</name>
<keyword evidence="4" id="KW-1185">Reference proteome</keyword>
<evidence type="ECO:0000313" key="3">
    <source>
        <dbReference type="EMBL" id="OKH28356.1"/>
    </source>
</evidence>
<comment type="caution">
    <text evidence="3">The sequence shown here is derived from an EMBL/GenBank/DDBJ whole genome shotgun (WGS) entry which is preliminary data.</text>
</comment>
<dbReference type="InterPro" id="IPR014729">
    <property type="entry name" value="Rossmann-like_a/b/a_fold"/>
</dbReference>
<dbReference type="PIRSF" id="PIRSF006276">
    <property type="entry name" value="UspA"/>
    <property type="match status" value="1"/>
</dbReference>
<evidence type="ECO:0000259" key="2">
    <source>
        <dbReference type="Pfam" id="PF00582"/>
    </source>
</evidence>
<dbReference type="OrthoDB" id="516822at2"/>
<protein>
    <submittedName>
        <fullName evidence="3">Universal stress protein</fullName>
    </submittedName>
</protein>
<dbReference type="InterPro" id="IPR006015">
    <property type="entry name" value="Universal_stress_UspA"/>
</dbReference>
<sequence length="175" mass="19582">MYTRILVALDRSPIGEQVFQHAVDIAKATNANMMLLHVLSPDEEGSPDISLMREEYYPGLSSEIAELHRQQWREFEAQGIEMLRDRSEQATKAGVKAEFEQVFGTPSRVICDYARKWKADLIILGRRGHSGIKELFLGSVSNYVLHHAPASVLTIQSSSGKDTQVSPKQQAEVLS</sequence>
<dbReference type="RefSeq" id="WP_073548161.1">
    <property type="nucleotide sequence ID" value="NZ_CAWMVK010000023.1"/>
</dbReference>
<dbReference type="Pfam" id="PF00582">
    <property type="entry name" value="Usp"/>
    <property type="match status" value="1"/>
</dbReference>
<dbReference type="PANTHER" id="PTHR46268:SF8">
    <property type="entry name" value="UNIVERSAL STRESS PROTEIN SLL1388"/>
    <property type="match status" value="1"/>
</dbReference>
<dbReference type="CDD" id="cd00293">
    <property type="entry name" value="USP-like"/>
    <property type="match status" value="1"/>
</dbReference>
<dbReference type="SUPFAM" id="SSF52402">
    <property type="entry name" value="Adenine nucleotide alpha hydrolases-like"/>
    <property type="match status" value="1"/>
</dbReference>
<dbReference type="PANTHER" id="PTHR46268">
    <property type="entry name" value="STRESS RESPONSE PROTEIN NHAX"/>
    <property type="match status" value="1"/>
</dbReference>
<dbReference type="Proteomes" id="UP000185984">
    <property type="component" value="Unassembled WGS sequence"/>
</dbReference>